<protein>
    <submittedName>
        <fullName evidence="1">Uncharacterized protein</fullName>
    </submittedName>
</protein>
<gene>
    <name evidence="1" type="ORF">RB653_005936</name>
</gene>
<name>A0AAN7U8W6_9MYCE</name>
<accession>A0AAN7U8W6</accession>
<evidence type="ECO:0000313" key="1">
    <source>
        <dbReference type="EMBL" id="KAK5584327.1"/>
    </source>
</evidence>
<organism evidence="1 2">
    <name type="scientific">Dictyostelium firmibasis</name>
    <dbReference type="NCBI Taxonomy" id="79012"/>
    <lineage>
        <taxon>Eukaryota</taxon>
        <taxon>Amoebozoa</taxon>
        <taxon>Evosea</taxon>
        <taxon>Eumycetozoa</taxon>
        <taxon>Dictyostelia</taxon>
        <taxon>Dictyosteliales</taxon>
        <taxon>Dictyosteliaceae</taxon>
        <taxon>Dictyostelium</taxon>
    </lineage>
</organism>
<dbReference type="Proteomes" id="UP001344447">
    <property type="component" value="Unassembled WGS sequence"/>
</dbReference>
<reference evidence="1 2" key="1">
    <citation type="submission" date="2023-11" db="EMBL/GenBank/DDBJ databases">
        <title>Dfirmibasis_genome.</title>
        <authorList>
            <person name="Edelbroek B."/>
            <person name="Kjellin J."/>
            <person name="Jerlstrom-Hultqvist J."/>
            <person name="Soderbom F."/>
        </authorList>
    </citation>
    <scope>NUCLEOTIDE SEQUENCE [LARGE SCALE GENOMIC DNA]</scope>
    <source>
        <strain evidence="1 2">TNS-C-14</strain>
    </source>
</reference>
<dbReference type="EMBL" id="JAVFKY010000001">
    <property type="protein sequence ID" value="KAK5584327.1"/>
    <property type="molecule type" value="Genomic_DNA"/>
</dbReference>
<keyword evidence="2" id="KW-1185">Reference proteome</keyword>
<comment type="caution">
    <text evidence="1">The sequence shown here is derived from an EMBL/GenBank/DDBJ whole genome shotgun (WGS) entry which is preliminary data.</text>
</comment>
<sequence length="112" mass="13008">MELDFILNTKKQPLHLFEGIFSSFGINKENEFYYNYFDYKNNTKNEKNYTNCNKLRCGCNCSPMKQNVSIIVSSNNFCSSMKPSIISCNNSCSATLDDLKYLCDQEFMIIKD</sequence>
<dbReference type="AlphaFoldDB" id="A0AAN7U8W6"/>
<proteinExistence type="predicted"/>
<evidence type="ECO:0000313" key="2">
    <source>
        <dbReference type="Proteomes" id="UP001344447"/>
    </source>
</evidence>